<evidence type="ECO:0000259" key="7">
    <source>
        <dbReference type="Pfam" id="PF17681"/>
    </source>
</evidence>
<dbReference type="Pfam" id="PF17681">
    <property type="entry name" value="GCP_N_terminal"/>
    <property type="match status" value="1"/>
</dbReference>
<evidence type="ECO:0000256" key="4">
    <source>
        <dbReference type="ARBA" id="ARBA00022701"/>
    </source>
</evidence>
<dbReference type="InterPro" id="IPR040457">
    <property type="entry name" value="GCP_C"/>
</dbReference>
<evidence type="ECO:0000256" key="2">
    <source>
        <dbReference type="ARBA" id="ARBA00010337"/>
    </source>
</evidence>
<dbReference type="PANTHER" id="PTHR19302">
    <property type="entry name" value="GAMMA TUBULIN COMPLEX PROTEIN"/>
    <property type="match status" value="1"/>
</dbReference>
<dbReference type="Pfam" id="PF04130">
    <property type="entry name" value="GCP_C_terminal"/>
    <property type="match status" value="1"/>
</dbReference>
<keyword evidence="5" id="KW-0206">Cytoskeleton</keyword>
<dbReference type="Proteomes" id="UP000019118">
    <property type="component" value="Unassembled WGS sequence"/>
</dbReference>
<evidence type="ECO:0000256" key="1">
    <source>
        <dbReference type="ARBA" id="ARBA00004245"/>
    </source>
</evidence>
<comment type="subcellular location">
    <subcellularLocation>
        <location evidence="1">Cytoplasm</location>
        <location evidence="1">Cytoskeleton</location>
    </subcellularLocation>
</comment>
<dbReference type="GO" id="GO:0031122">
    <property type="term" value="P:cytoplasmic microtubule organization"/>
    <property type="evidence" value="ECO:0007669"/>
    <property type="project" value="TreeGrafter"/>
</dbReference>
<protein>
    <recommendedName>
        <fullName evidence="10">Gamma-tubulin complex component</fullName>
    </recommendedName>
</protein>
<dbReference type="KEGG" id="dpa:109536775"/>
<dbReference type="GO" id="GO:0000930">
    <property type="term" value="C:gamma-tubulin complex"/>
    <property type="evidence" value="ECO:0007669"/>
    <property type="project" value="TreeGrafter"/>
</dbReference>
<name>A0AAR5PCT5_DENPD</name>
<dbReference type="GO" id="GO:0051011">
    <property type="term" value="F:microtubule minus-end binding"/>
    <property type="evidence" value="ECO:0007669"/>
    <property type="project" value="TreeGrafter"/>
</dbReference>
<keyword evidence="3" id="KW-0963">Cytoplasm</keyword>
<dbReference type="GO" id="GO:0007020">
    <property type="term" value="P:microtubule nucleation"/>
    <property type="evidence" value="ECO:0007669"/>
    <property type="project" value="InterPro"/>
</dbReference>
<dbReference type="GO" id="GO:0043015">
    <property type="term" value="F:gamma-tubulin binding"/>
    <property type="evidence" value="ECO:0007669"/>
    <property type="project" value="InterPro"/>
</dbReference>
<dbReference type="InterPro" id="IPR042241">
    <property type="entry name" value="GCP_C_sf"/>
</dbReference>
<evidence type="ECO:0000256" key="5">
    <source>
        <dbReference type="ARBA" id="ARBA00023212"/>
    </source>
</evidence>
<reference evidence="8" key="2">
    <citation type="submission" date="2024-08" db="UniProtKB">
        <authorList>
            <consortium name="EnsemblMetazoa"/>
        </authorList>
    </citation>
    <scope>IDENTIFICATION</scope>
</reference>
<comment type="similarity">
    <text evidence="2">Belongs to the TUBGCP family.</text>
</comment>
<feature type="domain" description="Gamma tubulin complex component C-terminal" evidence="6">
    <location>
        <begin position="500"/>
        <end position="825"/>
    </location>
</feature>
<dbReference type="EnsemblMetazoa" id="XM_019903133.1">
    <property type="protein sequence ID" value="XP_019758692.1"/>
    <property type="gene ID" value="LOC109536775"/>
</dbReference>
<sequence length="829" mass="95163">MHSSEVRDDSNIPELVLKLCKYLAPDSGLLQSKLTGIAFQWLTQSSNNQENVLSDEPLVVNNIHELLSSRSSKDVENFDLLYSSLSKSGIIRDRTTLLSFLYRISLAHHERPLRSLCCKLDKLHMKELRGSKASVQRSVNNLSSIDSNSVRHIFERNDRKFTETTTASTLARANSQATTISSAAWSHHDIPSSSKASICYPVTEQELLHDVIYSLQGIQGKFLRKNLSGFGYKLDPKTSKPLSHIQRSLLERIVGTGLLHNQLRQFCEEHEKQSGLICQAFIATLNNELSEYYKIIAILQPNSEMTLRRVLFILQDHRTRFEWLAHIAEHCNDPKGGALITAVHGFLQHGSKVVQEVTRKVLEAVCNPLYIMLSRWLLDGEINDPCNEFFIEAKHVILAERLWHDKYIVRKSMVPSFMSMKQAKQILASGKSINFLKQVCKDGGQLPGREALQKLFNTTSADALFAPEQSIEFHLTLETVYKETSFRVLDLLKNKYNIYEHLQSLRRYLLLGQGDFIRHLLELLTPELNKPADAIYGHTLSAILESAIRVTNAQYEDEDTLKRLNISFMSHSIGDVGWDVFSLVYNVDGPIGTIFQTTMPTYQSLFGALWKAKRTEYVLANMRRQQISMAKLFRKVRELNPVMHIIHILTSKMIHFIHQTQYYFLFEVLECSWAELQTQFNKAECLDDIIMGHNSFLESIQRGVLIDTESRQLFSHLISIYNFVVNLESHQEAIYEAASCEYEAFMAYKRKTEDTERFEITNELEAAAKLRISKFHQFLNTTRLKVKSTVQTYDIIVTKFLELLACSSNMKLQLLSVRLSFNNFYKLSC</sequence>
<keyword evidence="4" id="KW-0493">Microtubule</keyword>
<dbReference type="GO" id="GO:0000922">
    <property type="term" value="C:spindle pole"/>
    <property type="evidence" value="ECO:0007669"/>
    <property type="project" value="InterPro"/>
</dbReference>
<accession>A0AAR5PCT5</accession>
<evidence type="ECO:0000313" key="9">
    <source>
        <dbReference type="Proteomes" id="UP000019118"/>
    </source>
</evidence>
<organism evidence="8 9">
    <name type="scientific">Dendroctonus ponderosae</name>
    <name type="common">Mountain pine beetle</name>
    <dbReference type="NCBI Taxonomy" id="77166"/>
    <lineage>
        <taxon>Eukaryota</taxon>
        <taxon>Metazoa</taxon>
        <taxon>Ecdysozoa</taxon>
        <taxon>Arthropoda</taxon>
        <taxon>Hexapoda</taxon>
        <taxon>Insecta</taxon>
        <taxon>Pterygota</taxon>
        <taxon>Neoptera</taxon>
        <taxon>Endopterygota</taxon>
        <taxon>Coleoptera</taxon>
        <taxon>Polyphaga</taxon>
        <taxon>Cucujiformia</taxon>
        <taxon>Curculionidae</taxon>
        <taxon>Scolytinae</taxon>
        <taxon>Dendroctonus</taxon>
    </lineage>
</organism>
<dbReference type="AlphaFoldDB" id="A0AAR5PCT5"/>
<feature type="domain" description="Gamma tubulin complex component protein N-terminal" evidence="7">
    <location>
        <begin position="208"/>
        <end position="495"/>
    </location>
</feature>
<reference evidence="9" key="1">
    <citation type="journal article" date="2013" name="Genome Biol.">
        <title>Draft genome of the mountain pine beetle, Dendroctonus ponderosae Hopkins, a major forest pest.</title>
        <authorList>
            <person name="Keeling C.I."/>
            <person name="Yuen M.M."/>
            <person name="Liao N.Y."/>
            <person name="Docking T.R."/>
            <person name="Chan S.K."/>
            <person name="Taylor G.A."/>
            <person name="Palmquist D.L."/>
            <person name="Jackman S.D."/>
            <person name="Nguyen A."/>
            <person name="Li M."/>
            <person name="Henderson H."/>
            <person name="Janes J.K."/>
            <person name="Zhao Y."/>
            <person name="Pandoh P."/>
            <person name="Moore R."/>
            <person name="Sperling F.A."/>
            <person name="Huber D.P."/>
            <person name="Birol I."/>
            <person name="Jones S.J."/>
            <person name="Bohlmann J."/>
        </authorList>
    </citation>
    <scope>NUCLEOTIDE SEQUENCE</scope>
</reference>
<dbReference type="GO" id="GO:0051321">
    <property type="term" value="P:meiotic cell cycle"/>
    <property type="evidence" value="ECO:0007669"/>
    <property type="project" value="TreeGrafter"/>
</dbReference>
<dbReference type="RefSeq" id="XP_019758692.1">
    <property type="nucleotide sequence ID" value="XM_019903133.2"/>
</dbReference>
<dbReference type="GO" id="GO:0005874">
    <property type="term" value="C:microtubule"/>
    <property type="evidence" value="ECO:0007669"/>
    <property type="project" value="UniProtKB-KW"/>
</dbReference>
<keyword evidence="9" id="KW-1185">Reference proteome</keyword>
<evidence type="ECO:0000256" key="3">
    <source>
        <dbReference type="ARBA" id="ARBA00022490"/>
    </source>
</evidence>
<dbReference type="GO" id="GO:0000278">
    <property type="term" value="P:mitotic cell cycle"/>
    <property type="evidence" value="ECO:0007669"/>
    <property type="project" value="TreeGrafter"/>
</dbReference>
<dbReference type="GeneID" id="109536775"/>
<dbReference type="InterPro" id="IPR041470">
    <property type="entry name" value="GCP_N"/>
</dbReference>
<dbReference type="FunFam" id="1.20.120.1900:FF:000037">
    <property type="entry name" value="Gamma-tubulin complex component"/>
    <property type="match status" value="1"/>
</dbReference>
<dbReference type="GO" id="GO:0051225">
    <property type="term" value="P:spindle assembly"/>
    <property type="evidence" value="ECO:0007669"/>
    <property type="project" value="TreeGrafter"/>
</dbReference>
<evidence type="ECO:0000313" key="8">
    <source>
        <dbReference type="EnsemblMetazoa" id="XP_019758692.1"/>
    </source>
</evidence>
<evidence type="ECO:0008006" key="10">
    <source>
        <dbReference type="Google" id="ProtNLM"/>
    </source>
</evidence>
<dbReference type="Gene3D" id="1.20.120.1900">
    <property type="entry name" value="Gamma-tubulin complex, C-terminal domain"/>
    <property type="match status" value="1"/>
</dbReference>
<evidence type="ECO:0000259" key="6">
    <source>
        <dbReference type="Pfam" id="PF04130"/>
    </source>
</evidence>
<proteinExistence type="inferred from homology"/>
<dbReference type="InterPro" id="IPR007259">
    <property type="entry name" value="GCP"/>
</dbReference>
<dbReference type="PANTHER" id="PTHR19302:SF14">
    <property type="entry name" value="GAMMA-TUBULIN COMPLEX COMPONENT 3"/>
    <property type="match status" value="1"/>
</dbReference>